<sequence length="161" mass="18190">MRSKIVTTVIDFVLSRGCRFLTLEQASNLFVEMSSKQVRDKVSHAFVQATKKQRTIHRDERGRSTVAVKGRVTFTTLREEEFRNGTSDDDKDYSIAVKGECSETYMLGLDTLDCDSSLLVDDVVDQQVAFSDLVHRLSRFDGVSDELLKGLRVDSFLDGLE</sequence>
<evidence type="ECO:0000313" key="1">
    <source>
        <dbReference type="EMBL" id="CAD9277165.1"/>
    </source>
</evidence>
<proteinExistence type="predicted"/>
<accession>A0A7S1Y517</accession>
<dbReference type="AlphaFoldDB" id="A0A7S1Y517"/>
<gene>
    <name evidence="1" type="ORF">GOCE00092_LOCUS6074</name>
</gene>
<reference evidence="1" key="1">
    <citation type="submission" date="2021-01" db="EMBL/GenBank/DDBJ databases">
        <authorList>
            <person name="Corre E."/>
            <person name="Pelletier E."/>
            <person name="Niang G."/>
            <person name="Scheremetjew M."/>
            <person name="Finn R."/>
            <person name="Kale V."/>
            <person name="Holt S."/>
            <person name="Cochrane G."/>
            <person name="Meng A."/>
            <person name="Brown T."/>
            <person name="Cohen L."/>
        </authorList>
    </citation>
    <scope>NUCLEOTIDE SEQUENCE</scope>
    <source>
        <strain evidence="1">CCMP 410</strain>
    </source>
</reference>
<organism evidence="1">
    <name type="scientific">Grammatophora oceanica</name>
    <dbReference type="NCBI Taxonomy" id="210454"/>
    <lineage>
        <taxon>Eukaryota</taxon>
        <taxon>Sar</taxon>
        <taxon>Stramenopiles</taxon>
        <taxon>Ochrophyta</taxon>
        <taxon>Bacillariophyta</taxon>
        <taxon>Fragilariophyceae</taxon>
        <taxon>Fragilariophycidae</taxon>
        <taxon>Rhabdonematales</taxon>
        <taxon>Grammatophoraceae</taxon>
        <taxon>Grammatophora</taxon>
    </lineage>
</organism>
<protein>
    <submittedName>
        <fullName evidence="1">Uncharacterized protein</fullName>
    </submittedName>
</protein>
<dbReference type="EMBL" id="HBGK01011715">
    <property type="protein sequence ID" value="CAD9277165.1"/>
    <property type="molecule type" value="Transcribed_RNA"/>
</dbReference>
<name>A0A7S1Y517_9STRA</name>